<dbReference type="SUPFAM" id="SSF56112">
    <property type="entry name" value="Protein kinase-like (PK-like)"/>
    <property type="match status" value="1"/>
</dbReference>
<dbReference type="RefSeq" id="WP_267532635.1">
    <property type="nucleotide sequence ID" value="NZ_JAPNKA010000001.1"/>
</dbReference>
<evidence type="ECO:0000256" key="4">
    <source>
        <dbReference type="ARBA" id="ARBA00022840"/>
    </source>
</evidence>
<dbReference type="InterPro" id="IPR000719">
    <property type="entry name" value="Prot_kinase_dom"/>
</dbReference>
<keyword evidence="3 6" id="KW-0418">Kinase</keyword>
<keyword evidence="7" id="KW-1185">Reference proteome</keyword>
<keyword evidence="4" id="KW-0067">ATP-binding</keyword>
<dbReference type="Pfam" id="PF00069">
    <property type="entry name" value="Pkinase"/>
    <property type="match status" value="1"/>
</dbReference>
<reference evidence="6 7" key="1">
    <citation type="submission" date="2022-11" db="EMBL/GenBank/DDBJ databases">
        <title>Minimal conservation of predation-associated metabolite biosynthetic gene clusters underscores biosynthetic potential of Myxococcota including descriptions for ten novel species: Archangium lansinium sp. nov., Myxococcus landrumus sp. nov., Nannocystis bai.</title>
        <authorList>
            <person name="Ahearne A."/>
            <person name="Stevens C."/>
            <person name="Phillips K."/>
        </authorList>
    </citation>
    <scope>NUCLEOTIDE SEQUENCE [LARGE SCALE GENOMIC DNA]</scope>
    <source>
        <strain evidence="6 7">MIWBW</strain>
    </source>
</reference>
<sequence>MSEPTDSGGLPSPLDFESGSHRYSIQRPLVSHPDYDTLLLASRQHVRGGPLKRVILKPILLGEERELRARALEEVNLSGFLRHPNIARVLGSAFTEEMAYVVMDMGHGRFLLSIMDAAVSVGSKLSHGFAAYVAAEVADALDHAHRAVDDEGRPLHLVHRAVGPMRIRLGYNGRVQLTNFGAAWSELMGRIPTPPRTLRGDPAYTAPEILRGFEKPKADQRDPLTPPALDGRADIFSLGLVLLEMLLARYPLDPPDRLWHDLEQRFPPEVRGERPSSLLPLETLANRLLHFGPEEVQQATEELPEPLRRIVARALRPEPAERYQTAGQLRDELRDFLQGAGQQPYGAKQAKAEVNRLFGEASDLDKLQAYPIVEIGVLPVPPDMDLENLDELDD</sequence>
<dbReference type="Gene3D" id="1.10.510.10">
    <property type="entry name" value="Transferase(Phosphotransferase) domain 1"/>
    <property type="match status" value="1"/>
</dbReference>
<keyword evidence="1" id="KW-0808">Transferase</keyword>
<dbReference type="GO" id="GO:0016301">
    <property type="term" value="F:kinase activity"/>
    <property type="evidence" value="ECO:0007669"/>
    <property type="project" value="UniProtKB-KW"/>
</dbReference>
<dbReference type="SMART" id="SM00220">
    <property type="entry name" value="S_TKc"/>
    <property type="match status" value="1"/>
</dbReference>
<evidence type="ECO:0000259" key="5">
    <source>
        <dbReference type="PROSITE" id="PS50011"/>
    </source>
</evidence>
<name>A0ABT3ZW57_9BACT</name>
<organism evidence="6 7">
    <name type="scientific">Archangium lansingense</name>
    <dbReference type="NCBI Taxonomy" id="2995310"/>
    <lineage>
        <taxon>Bacteria</taxon>
        <taxon>Pseudomonadati</taxon>
        <taxon>Myxococcota</taxon>
        <taxon>Myxococcia</taxon>
        <taxon>Myxococcales</taxon>
        <taxon>Cystobacterineae</taxon>
        <taxon>Archangiaceae</taxon>
        <taxon>Archangium</taxon>
    </lineage>
</organism>
<dbReference type="Proteomes" id="UP001207654">
    <property type="component" value="Unassembled WGS sequence"/>
</dbReference>
<dbReference type="PANTHER" id="PTHR43289">
    <property type="entry name" value="MITOGEN-ACTIVATED PROTEIN KINASE KINASE KINASE 20-RELATED"/>
    <property type="match status" value="1"/>
</dbReference>
<comment type="caution">
    <text evidence="6">The sequence shown here is derived from an EMBL/GenBank/DDBJ whole genome shotgun (WGS) entry which is preliminary data.</text>
</comment>
<protein>
    <submittedName>
        <fullName evidence="6">Protein kinase</fullName>
    </submittedName>
</protein>
<evidence type="ECO:0000256" key="1">
    <source>
        <dbReference type="ARBA" id="ARBA00022679"/>
    </source>
</evidence>
<dbReference type="PROSITE" id="PS50011">
    <property type="entry name" value="PROTEIN_KINASE_DOM"/>
    <property type="match status" value="1"/>
</dbReference>
<evidence type="ECO:0000256" key="3">
    <source>
        <dbReference type="ARBA" id="ARBA00022777"/>
    </source>
</evidence>
<dbReference type="InterPro" id="IPR011009">
    <property type="entry name" value="Kinase-like_dom_sf"/>
</dbReference>
<gene>
    <name evidence="6" type="ORF">OV287_03985</name>
</gene>
<dbReference type="EMBL" id="JAPNKA010000001">
    <property type="protein sequence ID" value="MCY1073635.1"/>
    <property type="molecule type" value="Genomic_DNA"/>
</dbReference>
<feature type="domain" description="Protein kinase" evidence="5">
    <location>
        <begin position="24"/>
        <end position="337"/>
    </location>
</feature>
<keyword evidence="2" id="KW-0547">Nucleotide-binding</keyword>
<evidence type="ECO:0000256" key="2">
    <source>
        <dbReference type="ARBA" id="ARBA00022741"/>
    </source>
</evidence>
<evidence type="ECO:0000313" key="7">
    <source>
        <dbReference type="Proteomes" id="UP001207654"/>
    </source>
</evidence>
<proteinExistence type="predicted"/>
<accession>A0ABT3ZW57</accession>
<evidence type="ECO:0000313" key="6">
    <source>
        <dbReference type="EMBL" id="MCY1073635.1"/>
    </source>
</evidence>
<dbReference type="PANTHER" id="PTHR43289:SF30">
    <property type="entry name" value="NON-SPECIFIC SERINE_THREONINE PROTEIN KINASE"/>
    <property type="match status" value="1"/>
</dbReference>